<keyword evidence="4" id="KW-0067">ATP-binding</keyword>
<keyword evidence="3" id="KW-0547">Nucleotide-binding</keyword>
<dbReference type="InterPro" id="IPR003395">
    <property type="entry name" value="RecF/RecN/SMC_N"/>
</dbReference>
<proteinExistence type="predicted"/>
<evidence type="ECO:0000259" key="8">
    <source>
        <dbReference type="Pfam" id="PF02463"/>
    </source>
</evidence>
<dbReference type="AlphaFoldDB" id="A0A8J6YBZ6"/>
<evidence type="ECO:0000256" key="6">
    <source>
        <dbReference type="ARBA" id="ARBA00023125"/>
    </source>
</evidence>
<dbReference type="GO" id="GO:0005524">
    <property type="term" value="F:ATP binding"/>
    <property type="evidence" value="ECO:0007669"/>
    <property type="project" value="UniProtKB-KW"/>
</dbReference>
<comment type="subcellular location">
    <subcellularLocation>
        <location evidence="1">Cytoplasm</location>
    </subcellularLocation>
</comment>
<dbReference type="GO" id="GO:0005737">
    <property type="term" value="C:cytoplasm"/>
    <property type="evidence" value="ECO:0007669"/>
    <property type="project" value="UniProtKB-SubCell"/>
</dbReference>
<evidence type="ECO:0000256" key="2">
    <source>
        <dbReference type="ARBA" id="ARBA00022490"/>
    </source>
</evidence>
<dbReference type="EMBL" id="JACXWA010000090">
    <property type="protein sequence ID" value="MBD3870796.1"/>
    <property type="molecule type" value="Genomic_DNA"/>
</dbReference>
<dbReference type="FunFam" id="3.40.50.300:FF:000901">
    <property type="entry name" value="Chromosome partition protein Smc"/>
    <property type="match status" value="1"/>
</dbReference>
<keyword evidence="2" id="KW-0963">Cytoplasm</keyword>
<organism evidence="9 10">
    <name type="scientific">Candidatus Sulfomarinibacter kjeldsenii</name>
    <dbReference type="NCBI Taxonomy" id="2885994"/>
    <lineage>
        <taxon>Bacteria</taxon>
        <taxon>Pseudomonadati</taxon>
        <taxon>Acidobacteriota</taxon>
        <taxon>Thermoanaerobaculia</taxon>
        <taxon>Thermoanaerobaculales</taxon>
        <taxon>Candidatus Sulfomarinibacteraceae</taxon>
        <taxon>Candidatus Sulfomarinibacter</taxon>
    </lineage>
</organism>
<protein>
    <recommendedName>
        <fullName evidence="8">RecF/RecN/SMC N-terminal domain-containing protein</fullName>
    </recommendedName>
</protein>
<evidence type="ECO:0000313" key="10">
    <source>
        <dbReference type="Proteomes" id="UP000598633"/>
    </source>
</evidence>
<keyword evidence="5 7" id="KW-0175">Coiled coil</keyword>
<evidence type="ECO:0000256" key="3">
    <source>
        <dbReference type="ARBA" id="ARBA00022741"/>
    </source>
</evidence>
<evidence type="ECO:0000313" key="9">
    <source>
        <dbReference type="EMBL" id="MBD3870796.1"/>
    </source>
</evidence>
<dbReference type="SUPFAM" id="SSF52540">
    <property type="entry name" value="P-loop containing nucleoside triphosphate hydrolases"/>
    <property type="match status" value="1"/>
</dbReference>
<accession>A0A8J6YBZ6</accession>
<sequence length="563" mass="63574">MARSLPRTLRCNDLDRARELADELPDAVIVCGDGVVRKGRILEPTTRGDRHPGALQLRTMEKELNTEISGVSARTEELTERHQVAAGRLEDQSNQLTSLDSEVVSAEQERARTSTIEESLIQELGRVERELDSLATEEDRCRTQAEEIDQRHTRLEEEVSKLETRSVELEQAVEDAANRLAGRREETADALRELDRRRAEARLSEERTEAARSESVRLDEEAGVLESRVGTLDAEAVRLHDQQTGTEEEVVRSRTRLVEEQGLLAAAREHERRLSERVDEIITGVAKLEKEVRVRREVHDREREVLHGIEVEQTRAEADWDRLREHAADELGLAVESLLESELEQDDDPEALRTDIEGLRAKIDRLGPVNLLALKELDELEERSQFLTHQRKDLVEALHSLDETIREIDANCTERFVTTFQQVNEVFAETFSTLFGGGTARLDLVDEDDPLESGIDITAQPPGKKNQSVQLLSGGEKALTALSLLISLFRIKPSPFCILDEVDAPLDDANVERFSDLVHAMTEHTQFVLVTHNRRTMARADLLYGVTMEEPGVSKVVSVRIED</sequence>
<evidence type="ECO:0000256" key="5">
    <source>
        <dbReference type="ARBA" id="ARBA00023054"/>
    </source>
</evidence>
<keyword evidence="6" id="KW-0238">DNA-binding</keyword>
<dbReference type="CDD" id="cd03278">
    <property type="entry name" value="ABC_SMC_barmotin"/>
    <property type="match status" value="1"/>
</dbReference>
<dbReference type="GO" id="GO:0003677">
    <property type="term" value="F:DNA binding"/>
    <property type="evidence" value="ECO:0007669"/>
    <property type="project" value="UniProtKB-KW"/>
</dbReference>
<evidence type="ECO:0000256" key="4">
    <source>
        <dbReference type="ARBA" id="ARBA00022840"/>
    </source>
</evidence>
<feature type="coiled-coil region" evidence="7">
    <location>
        <begin position="89"/>
        <end position="211"/>
    </location>
</feature>
<evidence type="ECO:0000256" key="1">
    <source>
        <dbReference type="ARBA" id="ARBA00004496"/>
    </source>
</evidence>
<feature type="domain" description="RecF/RecN/SMC N-terminal" evidence="8">
    <location>
        <begin position="145"/>
        <end position="554"/>
    </location>
</feature>
<reference evidence="9 10" key="1">
    <citation type="submission" date="2020-08" db="EMBL/GenBank/DDBJ databases">
        <title>Acidobacteriota in marine sediments use diverse sulfur dissimilation pathways.</title>
        <authorList>
            <person name="Wasmund K."/>
        </authorList>
    </citation>
    <scope>NUCLEOTIDE SEQUENCE [LARGE SCALE GENOMIC DNA]</scope>
    <source>
        <strain evidence="9">MAG AM3-A</strain>
    </source>
</reference>
<comment type="caution">
    <text evidence="9">The sequence shown here is derived from an EMBL/GenBank/DDBJ whole genome shotgun (WGS) entry which is preliminary data.</text>
</comment>
<evidence type="ECO:0000256" key="7">
    <source>
        <dbReference type="SAM" id="Coils"/>
    </source>
</evidence>
<name>A0A8J6YBZ6_9BACT</name>
<dbReference type="PANTHER" id="PTHR43977">
    <property type="entry name" value="STRUCTURAL MAINTENANCE OF CHROMOSOMES PROTEIN 3"/>
    <property type="match status" value="1"/>
</dbReference>
<dbReference type="Gene3D" id="1.10.287.1490">
    <property type="match status" value="1"/>
</dbReference>
<gene>
    <name evidence="9" type="ORF">IFJ97_05485</name>
</gene>
<dbReference type="Proteomes" id="UP000598633">
    <property type="component" value="Unassembled WGS sequence"/>
</dbReference>
<dbReference type="Pfam" id="PF02463">
    <property type="entry name" value="SMC_N"/>
    <property type="match status" value="1"/>
</dbReference>
<dbReference type="InterPro" id="IPR027417">
    <property type="entry name" value="P-loop_NTPase"/>
</dbReference>
<dbReference type="Gene3D" id="3.40.50.300">
    <property type="entry name" value="P-loop containing nucleotide triphosphate hydrolases"/>
    <property type="match status" value="1"/>
</dbReference>